<name>A0A918MYY0_9ALTE</name>
<dbReference type="Gene3D" id="1.20.1260.10">
    <property type="match status" value="1"/>
</dbReference>
<reference evidence="1" key="2">
    <citation type="submission" date="2020-09" db="EMBL/GenBank/DDBJ databases">
        <authorList>
            <person name="Sun Q."/>
            <person name="Kim S."/>
        </authorList>
    </citation>
    <scope>NUCLEOTIDE SEQUENCE</scope>
    <source>
        <strain evidence="1">KCTC 22164</strain>
    </source>
</reference>
<comment type="caution">
    <text evidence="1">The sequence shown here is derived from an EMBL/GenBank/DDBJ whole genome shotgun (WGS) entry which is preliminary data.</text>
</comment>
<dbReference type="InterPro" id="IPR012347">
    <property type="entry name" value="Ferritin-like"/>
</dbReference>
<keyword evidence="2" id="KW-1185">Reference proteome</keyword>
<evidence type="ECO:0000313" key="1">
    <source>
        <dbReference type="EMBL" id="GGW89943.1"/>
    </source>
</evidence>
<dbReference type="RefSeq" id="WP_189406952.1">
    <property type="nucleotide sequence ID" value="NZ_BMXP01000006.1"/>
</dbReference>
<dbReference type="EMBL" id="BMXP01000006">
    <property type="protein sequence ID" value="GGW89943.1"/>
    <property type="molecule type" value="Genomic_DNA"/>
</dbReference>
<reference evidence="1" key="1">
    <citation type="journal article" date="2014" name="Int. J. Syst. Evol. Microbiol.">
        <title>Complete genome sequence of Corynebacterium casei LMG S-19264T (=DSM 44701T), isolated from a smear-ripened cheese.</title>
        <authorList>
            <consortium name="US DOE Joint Genome Institute (JGI-PGF)"/>
            <person name="Walter F."/>
            <person name="Albersmeier A."/>
            <person name="Kalinowski J."/>
            <person name="Ruckert C."/>
        </authorList>
    </citation>
    <scope>NUCLEOTIDE SEQUENCE</scope>
    <source>
        <strain evidence="1">KCTC 22164</strain>
    </source>
</reference>
<evidence type="ECO:0000313" key="2">
    <source>
        <dbReference type="Proteomes" id="UP000631300"/>
    </source>
</evidence>
<dbReference type="AlphaFoldDB" id="A0A918MYY0"/>
<proteinExistence type="predicted"/>
<organism evidence="1 2">
    <name type="scientific">Alteromonas halophila</name>
    <dbReference type="NCBI Taxonomy" id="516698"/>
    <lineage>
        <taxon>Bacteria</taxon>
        <taxon>Pseudomonadati</taxon>
        <taxon>Pseudomonadota</taxon>
        <taxon>Gammaproteobacteria</taxon>
        <taxon>Alteromonadales</taxon>
        <taxon>Alteromonadaceae</taxon>
        <taxon>Alteromonas/Salinimonas group</taxon>
        <taxon>Alteromonas</taxon>
    </lineage>
</organism>
<accession>A0A918MYY0</accession>
<dbReference type="Proteomes" id="UP000631300">
    <property type="component" value="Unassembled WGS sequence"/>
</dbReference>
<gene>
    <name evidence="1" type="ORF">GCM10007391_25350</name>
</gene>
<sequence>MLNSTHTRNASKIARVLDGGVDFYQQGIDNISGDNVRAMFRRMVDEKQKAIAMMKPFIVSDNDDDDDWYAEFEKLYSSVAKKAAEMSDKDFISGLEEAETKVMALIESILNDIEHSSFASELRRMRTRMQQCKDEMASLKNAVT</sequence>
<evidence type="ECO:0008006" key="3">
    <source>
        <dbReference type="Google" id="ProtNLM"/>
    </source>
</evidence>
<protein>
    <recommendedName>
        <fullName evidence="3">DUF2383 domain-containing protein</fullName>
    </recommendedName>
</protein>